<accession>A0A8C9ZP19</accession>
<dbReference type="PROSITE" id="PS50835">
    <property type="entry name" value="IG_LIKE"/>
    <property type="match status" value="1"/>
</dbReference>
<dbReference type="GO" id="GO:0009897">
    <property type="term" value="C:external side of plasma membrane"/>
    <property type="evidence" value="ECO:0007669"/>
    <property type="project" value="TreeGrafter"/>
</dbReference>
<sequence>MTGRKNLMRVLLLASLLLPGVRCKEAVFVYSRLGGDALLPCVNQVSSDCSQISWTFYKGGLVRYTEEVSGGRVSADSDKAGRMSIEPNCSLSLRGLIVEDAGSYVCQQHGKAIADVYLSLLTITSVSTITDLQPGGNLTLSCILFTYYDVGSCKSYSSTFNLSWVAEDGTMLPKDTRSEQIILTRCKIMLAIKLRREDNNRKWRCQVNTGENSRAAFLDFTSTFLFQDPPTALNVIPSPTIDSSFQLPSAISRIVLCVSLPVMVFIVGFFTWRGDRKRAKTSAACIELQEIN</sequence>
<dbReference type="RefSeq" id="XP_031160370.1">
    <property type="nucleotide sequence ID" value="XM_031304510.2"/>
</dbReference>
<dbReference type="PANTHER" id="PTHR11422:SF5">
    <property type="entry name" value="DIVERSE IMMUNOGLOBULIN DOMAIN-CONTAINING PROTEIN 1.1 ISOFORM X1-RELATED"/>
    <property type="match status" value="1"/>
</dbReference>
<dbReference type="GO" id="GO:1990782">
    <property type="term" value="F:protein tyrosine kinase binding"/>
    <property type="evidence" value="ECO:0007669"/>
    <property type="project" value="TreeGrafter"/>
</dbReference>
<proteinExistence type="predicted"/>
<organism evidence="4 5">
    <name type="scientific">Sander lucioperca</name>
    <name type="common">Pike-perch</name>
    <name type="synonym">Perca lucioperca</name>
    <dbReference type="NCBI Taxonomy" id="283035"/>
    <lineage>
        <taxon>Eukaryota</taxon>
        <taxon>Metazoa</taxon>
        <taxon>Chordata</taxon>
        <taxon>Craniata</taxon>
        <taxon>Vertebrata</taxon>
        <taxon>Euteleostomi</taxon>
        <taxon>Actinopterygii</taxon>
        <taxon>Neopterygii</taxon>
        <taxon>Teleostei</taxon>
        <taxon>Neoteleostei</taxon>
        <taxon>Acanthomorphata</taxon>
        <taxon>Eupercaria</taxon>
        <taxon>Perciformes</taxon>
        <taxon>Percoidei</taxon>
        <taxon>Percidae</taxon>
        <taxon>Luciopercinae</taxon>
        <taxon>Sander</taxon>
    </lineage>
</organism>
<dbReference type="Ensembl" id="ENSSLUT00000043709.1">
    <property type="protein sequence ID" value="ENSSLUP00000042376.1"/>
    <property type="gene ID" value="ENSSLUG00000018790.1"/>
</dbReference>
<dbReference type="GO" id="GO:0042289">
    <property type="term" value="F:MHC class II protein binding"/>
    <property type="evidence" value="ECO:0007669"/>
    <property type="project" value="TreeGrafter"/>
</dbReference>
<dbReference type="GO" id="GO:0070374">
    <property type="term" value="P:positive regulation of ERK1 and ERK2 cascade"/>
    <property type="evidence" value="ECO:0007669"/>
    <property type="project" value="TreeGrafter"/>
</dbReference>
<feature type="transmembrane region" description="Helical" evidence="1">
    <location>
        <begin position="250"/>
        <end position="272"/>
    </location>
</feature>
<keyword evidence="5" id="KW-1185">Reference proteome</keyword>
<dbReference type="KEGG" id="sluc:116053400"/>
<feature type="chain" id="PRO_5034352275" evidence="2">
    <location>
        <begin position="24"/>
        <end position="292"/>
    </location>
</feature>
<dbReference type="GO" id="GO:0045121">
    <property type="term" value="C:membrane raft"/>
    <property type="evidence" value="ECO:0007669"/>
    <property type="project" value="TreeGrafter"/>
</dbReference>
<dbReference type="GeneID" id="116053400"/>
<dbReference type="OrthoDB" id="8964201at2759"/>
<dbReference type="SMART" id="SM00409">
    <property type="entry name" value="IG"/>
    <property type="match status" value="1"/>
</dbReference>
<dbReference type="InterPro" id="IPR013106">
    <property type="entry name" value="Ig_V-set"/>
</dbReference>
<reference evidence="4" key="1">
    <citation type="submission" date="2025-08" db="UniProtKB">
        <authorList>
            <consortium name="Ensembl"/>
        </authorList>
    </citation>
    <scope>IDENTIFICATION</scope>
</reference>
<name>A0A8C9ZP19_SANLU</name>
<dbReference type="InterPro" id="IPR007110">
    <property type="entry name" value="Ig-like_dom"/>
</dbReference>
<dbReference type="AlphaFoldDB" id="A0A8C9ZP19"/>
<dbReference type="Proteomes" id="UP000694568">
    <property type="component" value="Unplaced"/>
</dbReference>
<dbReference type="PANTHER" id="PTHR11422">
    <property type="entry name" value="T-CELL SURFACE GLYCOPROTEIN CD4"/>
    <property type="match status" value="1"/>
</dbReference>
<dbReference type="InterPro" id="IPR003599">
    <property type="entry name" value="Ig_sub"/>
</dbReference>
<protein>
    <submittedName>
        <fullName evidence="4">Uncharacterized LOC116053400</fullName>
    </submittedName>
</protein>
<reference evidence="4" key="2">
    <citation type="submission" date="2025-09" db="UniProtKB">
        <authorList>
            <consortium name="Ensembl"/>
        </authorList>
    </citation>
    <scope>IDENTIFICATION</scope>
</reference>
<dbReference type="GO" id="GO:0035723">
    <property type="term" value="P:interleukin-15-mediated signaling pathway"/>
    <property type="evidence" value="ECO:0007669"/>
    <property type="project" value="TreeGrafter"/>
</dbReference>
<evidence type="ECO:0000313" key="4">
    <source>
        <dbReference type="Ensembl" id="ENSSLUP00000042376.1"/>
    </source>
</evidence>
<dbReference type="GeneTree" id="ENSGT00940000174101"/>
<evidence type="ECO:0000313" key="5">
    <source>
        <dbReference type="Proteomes" id="UP000694568"/>
    </source>
</evidence>
<dbReference type="GO" id="GO:0042110">
    <property type="term" value="P:T cell activation"/>
    <property type="evidence" value="ECO:0007669"/>
    <property type="project" value="TreeGrafter"/>
</dbReference>
<keyword evidence="1" id="KW-1133">Transmembrane helix</keyword>
<gene>
    <name evidence="4" type="primary">LOC116053400</name>
</gene>
<keyword evidence="2" id="KW-0732">Signal</keyword>
<dbReference type="Gene3D" id="2.60.40.10">
    <property type="entry name" value="Immunoglobulins"/>
    <property type="match status" value="1"/>
</dbReference>
<feature type="domain" description="Ig-like" evidence="3">
    <location>
        <begin position="124"/>
        <end position="221"/>
    </location>
</feature>
<keyword evidence="1" id="KW-0472">Membrane</keyword>
<dbReference type="InterPro" id="IPR013783">
    <property type="entry name" value="Ig-like_fold"/>
</dbReference>
<dbReference type="InterPro" id="IPR036179">
    <property type="entry name" value="Ig-like_dom_sf"/>
</dbReference>
<dbReference type="Pfam" id="PF07686">
    <property type="entry name" value="V-set"/>
    <property type="match status" value="1"/>
</dbReference>
<evidence type="ECO:0000256" key="1">
    <source>
        <dbReference type="SAM" id="Phobius"/>
    </source>
</evidence>
<dbReference type="SUPFAM" id="SSF48726">
    <property type="entry name" value="Immunoglobulin"/>
    <property type="match status" value="1"/>
</dbReference>
<evidence type="ECO:0000256" key="2">
    <source>
        <dbReference type="SAM" id="SignalP"/>
    </source>
</evidence>
<keyword evidence="1" id="KW-0812">Transmembrane</keyword>
<feature type="signal peptide" evidence="2">
    <location>
        <begin position="1"/>
        <end position="23"/>
    </location>
</feature>
<evidence type="ECO:0000259" key="3">
    <source>
        <dbReference type="PROSITE" id="PS50835"/>
    </source>
</evidence>